<gene>
    <name evidence="1 3" type="ORF">CBG25869</name>
    <name evidence="1" type="ORF">CBG_25869</name>
</gene>
<proteinExistence type="predicted"/>
<evidence type="ECO:0000313" key="2">
    <source>
        <dbReference type="Proteomes" id="UP000008549"/>
    </source>
</evidence>
<reference evidence="1 2" key="1">
    <citation type="journal article" date="2003" name="PLoS Biol.">
        <title>The genome sequence of Caenorhabditis briggsae: a platform for comparative genomics.</title>
        <authorList>
            <person name="Stein L.D."/>
            <person name="Bao Z."/>
            <person name="Blasiar D."/>
            <person name="Blumenthal T."/>
            <person name="Brent M.R."/>
            <person name="Chen N."/>
            <person name="Chinwalla A."/>
            <person name="Clarke L."/>
            <person name="Clee C."/>
            <person name="Coghlan A."/>
            <person name="Coulson A."/>
            <person name="D'Eustachio P."/>
            <person name="Fitch D.H."/>
            <person name="Fulton L.A."/>
            <person name="Fulton R.E."/>
            <person name="Griffiths-Jones S."/>
            <person name="Harris T.W."/>
            <person name="Hillier L.W."/>
            <person name="Kamath R."/>
            <person name="Kuwabara P.E."/>
            <person name="Mardis E.R."/>
            <person name="Marra M.A."/>
            <person name="Miner T.L."/>
            <person name="Minx P."/>
            <person name="Mullikin J.C."/>
            <person name="Plumb R.W."/>
            <person name="Rogers J."/>
            <person name="Schein J.E."/>
            <person name="Sohrmann M."/>
            <person name="Spieth J."/>
            <person name="Stajich J.E."/>
            <person name="Wei C."/>
            <person name="Willey D."/>
            <person name="Wilson R.K."/>
            <person name="Durbin R."/>
            <person name="Waterston R.H."/>
        </authorList>
    </citation>
    <scope>NUCLEOTIDE SEQUENCE [LARGE SCALE GENOMIC DNA]</scope>
    <source>
        <strain evidence="1 2">AF16</strain>
    </source>
</reference>
<dbReference type="EMBL" id="HE601226">
    <property type="protein sequence ID" value="CAR99826.1"/>
    <property type="molecule type" value="Genomic_DNA"/>
</dbReference>
<dbReference type="CTD" id="68917351"/>
<keyword evidence="2" id="KW-1185">Reference proteome</keyword>
<evidence type="ECO:0000313" key="3">
    <source>
        <dbReference type="WormBase" id="CBG25869"/>
    </source>
</evidence>
<name>B6IIU6_CAEBR</name>
<dbReference type="HOGENOM" id="CLU_3413278_0_0_1"/>
<dbReference type="KEGG" id="cbr:CBG_25869"/>
<dbReference type="Proteomes" id="UP000008549">
    <property type="component" value="Unassembled WGS sequence"/>
</dbReference>
<reference evidence="1 2" key="2">
    <citation type="journal article" date="2011" name="PLoS Genet.">
        <title>Caenorhabditis briggsae recombinant inbred line genotypes reveal inter-strain incompatibility and the evolution of recombination.</title>
        <authorList>
            <person name="Ross J.A."/>
            <person name="Koboldt D.C."/>
            <person name="Staisch J.E."/>
            <person name="Chamberlin H.M."/>
            <person name="Gupta B.P."/>
            <person name="Miller R.D."/>
            <person name="Baird S.E."/>
            <person name="Haag E.S."/>
        </authorList>
    </citation>
    <scope>NUCLEOTIDE SEQUENCE [LARGE SCALE GENOMIC DNA]</scope>
    <source>
        <strain evidence="1 2">AF16</strain>
    </source>
</reference>
<dbReference type="RefSeq" id="XP_045099387.1">
    <property type="nucleotide sequence ID" value="XM_045243865.1"/>
</dbReference>
<dbReference type="InParanoid" id="B6IIU6"/>
<evidence type="ECO:0000313" key="1">
    <source>
        <dbReference type="EMBL" id="CAR99826.1"/>
    </source>
</evidence>
<dbReference type="GeneID" id="68917351"/>
<organism evidence="1 2">
    <name type="scientific">Caenorhabditis briggsae</name>
    <dbReference type="NCBI Taxonomy" id="6238"/>
    <lineage>
        <taxon>Eukaryota</taxon>
        <taxon>Metazoa</taxon>
        <taxon>Ecdysozoa</taxon>
        <taxon>Nematoda</taxon>
        <taxon>Chromadorea</taxon>
        <taxon>Rhabditida</taxon>
        <taxon>Rhabditina</taxon>
        <taxon>Rhabditomorpha</taxon>
        <taxon>Rhabditoidea</taxon>
        <taxon>Rhabditidae</taxon>
        <taxon>Peloderinae</taxon>
        <taxon>Caenorhabditis</taxon>
    </lineage>
</organism>
<dbReference type="AlphaFoldDB" id="B6IIU6"/>
<protein>
    <submittedName>
        <fullName evidence="1">Protein CBG25869</fullName>
    </submittedName>
</protein>
<dbReference type="WormBase" id="CBG25869">
    <property type="protein sequence ID" value="CBP34627"/>
    <property type="gene ID" value="WBGene00087283"/>
</dbReference>
<sequence length="28" mass="3377">MDGRVELVRKLRGEYGWFKDETYTEKIG</sequence>
<accession>B6IIU6</accession>